<evidence type="ECO:0000256" key="1">
    <source>
        <dbReference type="ARBA" id="ARBA00004863"/>
    </source>
</evidence>
<dbReference type="PANTHER" id="PTHR37167">
    <property type="entry name" value="1,4-DIHYDROXY-6-NAPHTOATE SYNTHASE"/>
    <property type="match status" value="1"/>
</dbReference>
<name>A0A1G9H9H7_9ACTN</name>
<dbReference type="EC" id="4.1.99.29" evidence="4"/>
<comment type="pathway">
    <text evidence="1 4">Quinol/quinone metabolism; menaquinone biosynthesis.</text>
</comment>
<dbReference type="Gene3D" id="3.40.190.10">
    <property type="entry name" value="Periplasmic binding protein-like II"/>
    <property type="match status" value="2"/>
</dbReference>
<dbReference type="Pfam" id="PF02621">
    <property type="entry name" value="VitK2_biosynth"/>
    <property type="match status" value="1"/>
</dbReference>
<gene>
    <name evidence="4" type="primary">mqnD</name>
    <name evidence="5" type="ORF">SAMN05216298_2700</name>
</gene>
<dbReference type="STRING" id="380244.SAMN05216298_2700"/>
<evidence type="ECO:0000313" key="5">
    <source>
        <dbReference type="EMBL" id="SDL09424.1"/>
    </source>
</evidence>
<comment type="catalytic activity">
    <reaction evidence="4">
        <text>cyclic dehypoxanthinylfutalosinate = 1,4-dihydroxy-6-naphthoate + dihydroxyacetone</text>
        <dbReference type="Rhea" id="RHEA:33087"/>
        <dbReference type="ChEBI" id="CHEBI:16016"/>
        <dbReference type="ChEBI" id="CHEBI:64254"/>
        <dbReference type="ChEBI" id="CHEBI:64270"/>
        <dbReference type="EC" id="4.1.99.29"/>
    </reaction>
</comment>
<dbReference type="InterPro" id="IPR003773">
    <property type="entry name" value="Menaquinone_biosynth"/>
</dbReference>
<dbReference type="SUPFAM" id="SSF53850">
    <property type="entry name" value="Periplasmic binding protein-like II"/>
    <property type="match status" value="1"/>
</dbReference>
<accession>A0A1G9H9H7</accession>
<sequence>MVALGIPFEGDARHDGTTSSATAVGASEGGALHLAHSPCPNDTFIYHAWTSGLIDGAPATRLTFADIDVTNSACARGEFDVAKVSYAALPHLGPEWRLLPAGGALGRGCGPLVLTGPGGLADLEGRKIAVPSDRSTAFLLFNLWLRNLGSPEVVVEVVPFDQIMPAVREGRYDAGLVIHEARFTYGEYGLRSMVDLGEWWEGSTGAPIPLGAIVAKSHLDTDAITAAIRASLDHAWAHPEDSRAYIAEHAQEMSEEVCRKHIELYVNEFSRDLGDEGRAAVRRLLGGAAELGLVPELGIAIP</sequence>
<reference evidence="6" key="1">
    <citation type="submission" date="2016-10" db="EMBL/GenBank/DDBJ databases">
        <authorList>
            <person name="Varghese N."/>
            <person name="Submissions S."/>
        </authorList>
    </citation>
    <scope>NUCLEOTIDE SEQUENCE [LARGE SCALE GENOMIC DNA]</scope>
    <source>
        <strain evidence="6">CGMCC 4.3147</strain>
    </source>
</reference>
<evidence type="ECO:0000256" key="2">
    <source>
        <dbReference type="ARBA" id="ARBA00022428"/>
    </source>
</evidence>
<feature type="active site" description="Proton acceptor" evidence="4">
    <location>
        <position position="179"/>
    </location>
</feature>
<keyword evidence="3 4" id="KW-0456">Lyase</keyword>
<dbReference type="AlphaFoldDB" id="A0A1G9H9H7"/>
<organism evidence="5 6">
    <name type="scientific">Glycomyces sambucus</name>
    <dbReference type="NCBI Taxonomy" id="380244"/>
    <lineage>
        <taxon>Bacteria</taxon>
        <taxon>Bacillati</taxon>
        <taxon>Actinomycetota</taxon>
        <taxon>Actinomycetes</taxon>
        <taxon>Glycomycetales</taxon>
        <taxon>Glycomycetaceae</taxon>
        <taxon>Glycomyces</taxon>
    </lineage>
</organism>
<evidence type="ECO:0000313" key="6">
    <source>
        <dbReference type="Proteomes" id="UP000198662"/>
    </source>
</evidence>
<feature type="binding site" evidence="4">
    <location>
        <begin position="83"/>
        <end position="85"/>
    </location>
    <ligand>
        <name>substrate</name>
    </ligand>
</feature>
<comment type="function">
    <text evidence="4">Catalyzes the conversion of cyclic dehypoxanthine futalosine (cyclic DHFL) into 1,4-dihydroxy-6-naphthoate, a step in the biosynthesis of menaquinone (MK, vitamin K2).</text>
</comment>
<dbReference type="HAMAP" id="MF_00996">
    <property type="entry name" value="MqnD"/>
    <property type="match status" value="1"/>
</dbReference>
<keyword evidence="2 4" id="KW-0474">Menaquinone biosynthesis</keyword>
<dbReference type="OrthoDB" id="9809439at2"/>
<feature type="binding site" evidence="4">
    <location>
        <begin position="136"/>
        <end position="137"/>
    </location>
    <ligand>
        <name>substrate</name>
    </ligand>
</feature>
<keyword evidence="6" id="KW-1185">Reference proteome</keyword>
<evidence type="ECO:0000256" key="4">
    <source>
        <dbReference type="HAMAP-Rule" id="MF_00996"/>
    </source>
</evidence>
<dbReference type="PANTHER" id="PTHR37167:SF1">
    <property type="entry name" value="1,4-DIHYDROXY-6-NAPHTOATE SYNTHASE"/>
    <property type="match status" value="1"/>
</dbReference>
<dbReference type="GO" id="GO:0016830">
    <property type="term" value="F:carbon-carbon lyase activity"/>
    <property type="evidence" value="ECO:0007669"/>
    <property type="project" value="UniProtKB-UniRule"/>
</dbReference>
<dbReference type="InterPro" id="IPR030869">
    <property type="entry name" value="MqnD"/>
</dbReference>
<evidence type="ECO:0000256" key="3">
    <source>
        <dbReference type="ARBA" id="ARBA00023239"/>
    </source>
</evidence>
<dbReference type="GO" id="GO:0009234">
    <property type="term" value="P:menaquinone biosynthetic process"/>
    <property type="evidence" value="ECO:0007669"/>
    <property type="project" value="UniProtKB-UniRule"/>
</dbReference>
<proteinExistence type="inferred from homology"/>
<dbReference type="CDD" id="cd13635">
    <property type="entry name" value="PBP2_Ttha1568_Mqnd"/>
    <property type="match status" value="1"/>
</dbReference>
<dbReference type="UniPathway" id="UPA00079"/>
<dbReference type="EMBL" id="FNGF01000003">
    <property type="protein sequence ID" value="SDL09424.1"/>
    <property type="molecule type" value="Genomic_DNA"/>
</dbReference>
<dbReference type="Proteomes" id="UP000198662">
    <property type="component" value="Unassembled WGS sequence"/>
</dbReference>
<protein>
    <recommendedName>
        <fullName evidence="4">1,4-dihydroxy-6-naphtoate synthase</fullName>
        <ecNumber evidence="4">4.1.99.29</ecNumber>
    </recommendedName>
    <alternativeName>
        <fullName evidence="4">Menaquinone biosynthetic enzyme MqnD</fullName>
    </alternativeName>
</protein>
<comment type="similarity">
    <text evidence="4">Belongs to the MqnA/MqnD family. MqnD subfamily.</text>
</comment>
<dbReference type="RefSeq" id="WP_091049376.1">
    <property type="nucleotide sequence ID" value="NZ_FNGF01000003.1"/>
</dbReference>